<evidence type="ECO:0000256" key="6">
    <source>
        <dbReference type="PROSITE-ProRule" id="PRU10141"/>
    </source>
</evidence>
<comment type="caution">
    <text evidence="9">The sequence shown here is derived from an EMBL/GenBank/DDBJ whole genome shotgun (WGS) entry which is preliminary data.</text>
</comment>
<dbReference type="PROSITE" id="PS00107">
    <property type="entry name" value="PROTEIN_KINASE_ATP"/>
    <property type="match status" value="1"/>
</dbReference>
<dbReference type="PROSITE" id="PS00108">
    <property type="entry name" value="PROTEIN_KINASE_ST"/>
    <property type="match status" value="2"/>
</dbReference>
<dbReference type="EMBL" id="JAFEMO010000012">
    <property type="protein sequence ID" value="KAH7554662.1"/>
    <property type="molecule type" value="Genomic_DNA"/>
</dbReference>
<evidence type="ECO:0000256" key="1">
    <source>
        <dbReference type="ARBA" id="ARBA00022527"/>
    </source>
</evidence>
<dbReference type="CDD" id="cd01887">
    <property type="entry name" value="IF2_eIF5B"/>
    <property type="match status" value="1"/>
</dbReference>
<dbReference type="PANTHER" id="PTHR46699">
    <property type="entry name" value="SERINE/THREONINE-PROTEIN KINASE STN8, CHLOROPLASTIC-RELATED"/>
    <property type="match status" value="1"/>
</dbReference>
<dbReference type="Gene3D" id="3.30.200.20">
    <property type="entry name" value="Phosphorylase Kinase, domain 1"/>
    <property type="match status" value="2"/>
</dbReference>
<dbReference type="Proteomes" id="UP000827721">
    <property type="component" value="Unassembled WGS sequence"/>
</dbReference>
<evidence type="ECO:0000256" key="5">
    <source>
        <dbReference type="ARBA" id="ARBA00022840"/>
    </source>
</evidence>
<keyword evidence="10" id="KW-1185">Reference proteome</keyword>
<dbReference type="Pfam" id="PF00069">
    <property type="entry name" value="Pkinase"/>
    <property type="match status" value="2"/>
</dbReference>
<keyword evidence="4" id="KW-0418">Kinase</keyword>
<feature type="binding site" evidence="6">
    <location>
        <position position="191"/>
    </location>
    <ligand>
        <name>ATP</name>
        <dbReference type="ChEBI" id="CHEBI:30616"/>
    </ligand>
</feature>
<proteinExistence type="predicted"/>
<dbReference type="InterPro" id="IPR000961">
    <property type="entry name" value="AGC-kinase_C"/>
</dbReference>
<dbReference type="SUPFAM" id="SSF56112">
    <property type="entry name" value="Protein kinase-like (PK-like)"/>
    <property type="match status" value="2"/>
</dbReference>
<evidence type="ECO:0000313" key="9">
    <source>
        <dbReference type="EMBL" id="KAH7554662.1"/>
    </source>
</evidence>
<name>A0ABQ8HDT9_9ROSI</name>
<organism evidence="9 10">
    <name type="scientific">Xanthoceras sorbifolium</name>
    <dbReference type="NCBI Taxonomy" id="99658"/>
    <lineage>
        <taxon>Eukaryota</taxon>
        <taxon>Viridiplantae</taxon>
        <taxon>Streptophyta</taxon>
        <taxon>Embryophyta</taxon>
        <taxon>Tracheophyta</taxon>
        <taxon>Spermatophyta</taxon>
        <taxon>Magnoliopsida</taxon>
        <taxon>eudicotyledons</taxon>
        <taxon>Gunneridae</taxon>
        <taxon>Pentapetalae</taxon>
        <taxon>rosids</taxon>
        <taxon>malvids</taxon>
        <taxon>Sapindales</taxon>
        <taxon>Sapindaceae</taxon>
        <taxon>Xanthoceroideae</taxon>
        <taxon>Xanthoceras</taxon>
    </lineage>
</organism>
<keyword evidence="1" id="KW-0723">Serine/threonine-protein kinase</keyword>
<dbReference type="SMART" id="SM00220">
    <property type="entry name" value="S_TKc"/>
    <property type="match status" value="2"/>
</dbReference>
<dbReference type="CDD" id="cd05123">
    <property type="entry name" value="STKc_AGC"/>
    <property type="match status" value="1"/>
</dbReference>
<dbReference type="InterPro" id="IPR008271">
    <property type="entry name" value="Ser/Thr_kinase_AS"/>
</dbReference>
<feature type="domain" description="Protein kinase" evidence="7">
    <location>
        <begin position="565"/>
        <end position="923"/>
    </location>
</feature>
<dbReference type="InterPro" id="IPR027417">
    <property type="entry name" value="P-loop_NTPase"/>
</dbReference>
<evidence type="ECO:0000259" key="7">
    <source>
        <dbReference type="PROSITE" id="PS50011"/>
    </source>
</evidence>
<feature type="domain" description="Protein kinase" evidence="7">
    <location>
        <begin position="158"/>
        <end position="413"/>
    </location>
</feature>
<dbReference type="InterPro" id="IPR011009">
    <property type="entry name" value="Kinase-like_dom_sf"/>
</dbReference>
<keyword evidence="3 6" id="KW-0547">Nucleotide-binding</keyword>
<feature type="domain" description="AGC-kinase C-terminal" evidence="8">
    <location>
        <begin position="414"/>
        <end position="482"/>
    </location>
</feature>
<evidence type="ECO:0000256" key="4">
    <source>
        <dbReference type="ARBA" id="ARBA00022777"/>
    </source>
</evidence>
<dbReference type="InterPro" id="IPR000719">
    <property type="entry name" value="Prot_kinase_dom"/>
</dbReference>
<evidence type="ECO:0000256" key="3">
    <source>
        <dbReference type="ARBA" id="ARBA00022741"/>
    </source>
</evidence>
<dbReference type="PANTHER" id="PTHR46699:SF1">
    <property type="entry name" value="SERINE_THREONINE-PROTEIN KINASE STN8, CHLOROPLASTIC"/>
    <property type="match status" value="1"/>
</dbReference>
<reference evidence="9 10" key="1">
    <citation type="submission" date="2021-02" db="EMBL/GenBank/DDBJ databases">
        <title>Plant Genome Project.</title>
        <authorList>
            <person name="Zhang R.-G."/>
        </authorList>
    </citation>
    <scope>NUCLEOTIDE SEQUENCE [LARGE SCALE GENOMIC DNA]</scope>
    <source>
        <tissue evidence="9">Leaves</tissue>
    </source>
</reference>
<dbReference type="Gene3D" id="1.10.510.10">
    <property type="entry name" value="Transferase(Phosphotransferase) domain 1"/>
    <property type="match status" value="2"/>
</dbReference>
<dbReference type="InterPro" id="IPR000795">
    <property type="entry name" value="T_Tr_GTP-bd_dom"/>
</dbReference>
<protein>
    <recommendedName>
        <fullName evidence="11">Non-specific serine/threonine protein kinase</fullName>
    </recommendedName>
</protein>
<dbReference type="Pfam" id="PF00009">
    <property type="entry name" value="GTP_EFTU"/>
    <property type="match status" value="1"/>
</dbReference>
<gene>
    <name evidence="9" type="ORF">JRO89_XS12G0254200</name>
</gene>
<dbReference type="SUPFAM" id="SSF50447">
    <property type="entry name" value="Translation proteins"/>
    <property type="match status" value="1"/>
</dbReference>
<dbReference type="InterPro" id="IPR045270">
    <property type="entry name" value="STKc_AGC"/>
</dbReference>
<dbReference type="PROSITE" id="PS50011">
    <property type="entry name" value="PROTEIN_KINASE_DOM"/>
    <property type="match status" value="2"/>
</dbReference>
<dbReference type="SUPFAM" id="SSF52540">
    <property type="entry name" value="P-loop containing nucleoside triphosphate hydrolases"/>
    <property type="match status" value="1"/>
</dbReference>
<accession>A0ABQ8HDT9</accession>
<dbReference type="Gene3D" id="3.40.50.300">
    <property type="entry name" value="P-loop containing nucleotide triphosphate hydrolases"/>
    <property type="match status" value="2"/>
</dbReference>
<evidence type="ECO:0000259" key="8">
    <source>
        <dbReference type="PROSITE" id="PS51285"/>
    </source>
</evidence>
<sequence length="1415" mass="159689">MVSSQLPGLTTTRMCKPLQTRLLFPVNPPEAVVVDPVELDFSDGPVPVYASTEASCVDLGNPVFAAADVSEIIYEDPVVIHKRSHSLVGPSSCVGQSLKLSILSLRETKDSVELLECVKGQIIKEFEESFIEDHANDKCLENVTGYGNKVTSVGIEDFEVLKLVGQGAFGKVYQVRKIHTSEIYAMKVVRKDKIMEKDHADYMKAERDILTKIDHPFIVQLKYSFQTKYRLYLVLDFINGGHLFFQLYHHGLFREDLARFYAAEIVSAVSHLHSNGIMHRDLKPENILLGADGHVMLTDFGLAKQFDESTRSNSMCGTVEYMSPEIVLGKGHDKSADWWSVGILLYEMLTGKPPFVGGRAKVQQKIVKDKIKLPAFLSSEAHSLLKGLLQKEPSKRLGSGPTGSEEIRHHKWFKPINWKKLEAREIQPSFRPEVAGKHCIANFEKRWTDTPLLESPAASPKNNVNPFVDFTYVRPAASFLENDVLDQSLSQFPVFQSGLVQFQRFTEELSDFQRWGFLVFGGLTWVYLTARPGVLVGAIDAYLLAPLQLGLDNLIGRRSLKRSDFVIGDKLGEGSFGIVYSGAVVPKNVTVEDRGQKRGRGRSLELDSRFKKKVILKKWNVVSIDKIGFTLMQVKIGVQGAEEFGDFEEWFNYRLSRAAPETCAEFLGSFVADETNSQFTKGGKWLVWKFEGDRSLADYLKDRNFPFNLESVMFGRVLEGVDSKKRNGLIIKQIMRQIITSLKKIHDTGIVHRDVKPANLVVTKKGQIKLIDFGAATDLRIGKNYTPNRTLLDPDYCPPEQYVLPEETPIPPPEPIAALLSPILWQLNSPDLFDMYSAGIVLLQMAIPTLRSTTGLKNFNSEIRTANYDLNKWREYTRLRPDFSILDLDSGRGWDLATKLISERGFLRRGRLSAAAALRHPYFLFSGDQAAAMLSKLSLTKRMEESPMRMVCLQIDQHCHFASDYPGHLCLFLQKRLHSTWPFHANTRAIVPNMAITSSAIAKVMLQSQDRFGCVRLAEKHDYMRQAYRQCTPSDKRGAMKFPPSMPFYKPPNIKPKLGTGLGHGGSLLEKQTNNMVIYAEEILQSPIRCIMGHVDAGKTKLLDFVRGTNVLEGEAGFLTQQIGATYFPAENIRERTKELKADAKMKVPIVDIMEGLKPQTIESLNLLKMRNTEFIVALNKVDRLYGWKMCRNAPIVKALKQQSKDVRNQFKMKLIEVKIVPTSAISGEGIPDLLLLLVQWTQKAMVEKLTFSNEVQCTVLEVKVIEGHGTTIDVVLVDGVIHEGDQIVGPIITTIRALLTPHPMKELRVKLFDTFCYSFRLELQYVFLKGNLLILDEFASIENNRKPVEIAKKGQKVSVKIVGSNPEEPQKMFGRHFDLEDELVSHISRRSIDDDLSLDERKLVVKLKNIFKIQ</sequence>
<dbReference type="SMART" id="SM00133">
    <property type="entry name" value="S_TK_X"/>
    <property type="match status" value="1"/>
</dbReference>
<evidence type="ECO:0000256" key="2">
    <source>
        <dbReference type="ARBA" id="ARBA00022679"/>
    </source>
</evidence>
<keyword evidence="5 6" id="KW-0067">ATP-binding</keyword>
<dbReference type="Gene3D" id="2.40.30.10">
    <property type="entry name" value="Translation factors"/>
    <property type="match status" value="2"/>
</dbReference>
<dbReference type="InterPro" id="IPR017441">
    <property type="entry name" value="Protein_kinase_ATP_BS"/>
</dbReference>
<dbReference type="PROSITE" id="PS51285">
    <property type="entry name" value="AGC_KINASE_CTER"/>
    <property type="match status" value="1"/>
</dbReference>
<evidence type="ECO:0000313" key="10">
    <source>
        <dbReference type="Proteomes" id="UP000827721"/>
    </source>
</evidence>
<dbReference type="InterPro" id="IPR009000">
    <property type="entry name" value="Transl_B-barrel_sf"/>
</dbReference>
<keyword evidence="2" id="KW-0808">Transferase</keyword>
<evidence type="ECO:0008006" key="11">
    <source>
        <dbReference type="Google" id="ProtNLM"/>
    </source>
</evidence>